<dbReference type="SMART" id="SM00448">
    <property type="entry name" value="REC"/>
    <property type="match status" value="1"/>
</dbReference>
<keyword evidence="7" id="KW-1185">Reference proteome</keyword>
<proteinExistence type="predicted"/>
<dbReference type="InterPro" id="IPR007492">
    <property type="entry name" value="LytTR_DNA-bd_dom"/>
</dbReference>
<dbReference type="PROSITE" id="PS50110">
    <property type="entry name" value="RESPONSE_REGULATORY"/>
    <property type="match status" value="1"/>
</dbReference>
<evidence type="ECO:0000256" key="2">
    <source>
        <dbReference type="ARBA" id="ARBA00022553"/>
    </source>
</evidence>
<gene>
    <name evidence="6" type="ORF">BUFA31_17130</name>
</gene>
<dbReference type="Proteomes" id="UP000620147">
    <property type="component" value="Unassembled WGS sequence"/>
</dbReference>
<protein>
    <recommendedName>
        <fullName evidence="1">Stage 0 sporulation protein A homolog</fullName>
    </recommendedName>
</protein>
<evidence type="ECO:0000256" key="3">
    <source>
        <dbReference type="ARBA" id="ARBA00024867"/>
    </source>
</evidence>
<organism evidence="6 7">
    <name type="scientific">Butyricicoccus faecihominis</name>
    <dbReference type="NCBI Taxonomy" id="1712515"/>
    <lineage>
        <taxon>Bacteria</taxon>
        <taxon>Bacillati</taxon>
        <taxon>Bacillota</taxon>
        <taxon>Clostridia</taxon>
        <taxon>Eubacteriales</taxon>
        <taxon>Butyricicoccaceae</taxon>
        <taxon>Butyricicoccus</taxon>
    </lineage>
</organism>
<evidence type="ECO:0000259" key="5">
    <source>
        <dbReference type="PROSITE" id="PS50110"/>
    </source>
</evidence>
<name>A0ABQ1E0R7_9FIRM</name>
<dbReference type="Gene3D" id="3.40.50.2300">
    <property type="match status" value="1"/>
</dbReference>
<evidence type="ECO:0000256" key="1">
    <source>
        <dbReference type="ARBA" id="ARBA00018672"/>
    </source>
</evidence>
<keyword evidence="2 4" id="KW-0597">Phosphoprotein</keyword>
<dbReference type="SUPFAM" id="SSF52172">
    <property type="entry name" value="CheY-like"/>
    <property type="match status" value="1"/>
</dbReference>
<dbReference type="InterPro" id="IPR001789">
    <property type="entry name" value="Sig_transdc_resp-reg_receiver"/>
</dbReference>
<evidence type="ECO:0000313" key="6">
    <source>
        <dbReference type="EMBL" id="GFO88549.1"/>
    </source>
</evidence>
<reference evidence="6 7" key="1">
    <citation type="submission" date="2020-06" db="EMBL/GenBank/DDBJ databases">
        <title>Characterization of fructooligosaccharide metabolism and fructooligosaccharide-degrading enzymes in human commensal butyrate producers.</title>
        <authorList>
            <person name="Tanno H."/>
            <person name="Fujii T."/>
            <person name="Hirano K."/>
            <person name="Maeno S."/>
            <person name="Tonozuka T."/>
            <person name="Sakamoto M."/>
            <person name="Ohkuma M."/>
            <person name="Tochio T."/>
            <person name="Endo A."/>
        </authorList>
    </citation>
    <scope>NUCLEOTIDE SEQUENCE [LARGE SCALE GENOMIC DNA]</scope>
    <source>
        <strain evidence="6 7">JCM 31056</strain>
    </source>
</reference>
<evidence type="ECO:0000256" key="4">
    <source>
        <dbReference type="PROSITE-ProRule" id="PRU00169"/>
    </source>
</evidence>
<dbReference type="PANTHER" id="PTHR44591:SF23">
    <property type="entry name" value="CHEY SUBFAMILY"/>
    <property type="match status" value="1"/>
</dbReference>
<dbReference type="SMART" id="SM00850">
    <property type="entry name" value="LytTR"/>
    <property type="match status" value="1"/>
</dbReference>
<comment type="caution">
    <text evidence="6">The sequence shown here is derived from an EMBL/GenBank/DDBJ whole genome shotgun (WGS) entry which is preliminary data.</text>
</comment>
<comment type="function">
    <text evidence="3">May play the central regulatory role in sporulation. It may be an element of the effector pathway responsible for the activation of sporulation genes in response to nutritional stress. Spo0A may act in concert with spo0H (a sigma factor) to control the expression of some genes that are critical to the sporulation process.</text>
</comment>
<feature type="modified residue" description="4-aspartylphosphate" evidence="4">
    <location>
        <position position="58"/>
    </location>
</feature>
<dbReference type="Gene3D" id="2.40.50.1020">
    <property type="entry name" value="LytTr DNA-binding domain"/>
    <property type="match status" value="1"/>
</dbReference>
<sequence length="240" mass="27051">MLRIAIIDDLSADRAVLREALERELAPRGAAFTIEEFASGEEFTAAFVPRRYDAAFIDIYMGEVSGMEVARLLYHRDPACRIIFLTTSQEFMLESYAVRATYYLVKPFAEERLRQALDFCFPAPDPSDLLTVPTKSGVQMLSRREIVCIESIARHGVVRLCEYSIESAATFAELTAPLETDNRFLGIGRGILIQLGHIAAQEGSDFIMDNGLRLPIARRCRSEVLRSFQAFALREMERGL</sequence>
<dbReference type="PANTHER" id="PTHR44591">
    <property type="entry name" value="STRESS RESPONSE REGULATOR PROTEIN 1"/>
    <property type="match status" value="1"/>
</dbReference>
<dbReference type="EMBL" id="BLYJ01000020">
    <property type="protein sequence ID" value="GFO88549.1"/>
    <property type="molecule type" value="Genomic_DNA"/>
</dbReference>
<dbReference type="InterPro" id="IPR050595">
    <property type="entry name" value="Bact_response_regulator"/>
</dbReference>
<dbReference type="InterPro" id="IPR011006">
    <property type="entry name" value="CheY-like_superfamily"/>
</dbReference>
<evidence type="ECO:0000313" key="7">
    <source>
        <dbReference type="Proteomes" id="UP000620147"/>
    </source>
</evidence>
<accession>A0ABQ1E0R7</accession>
<feature type="domain" description="Response regulatory" evidence="5">
    <location>
        <begin position="3"/>
        <end position="121"/>
    </location>
</feature>
<dbReference type="RefSeq" id="WP_118729970.1">
    <property type="nucleotide sequence ID" value="NZ_BLYJ01000020.1"/>
</dbReference>
<dbReference type="Pfam" id="PF00072">
    <property type="entry name" value="Response_reg"/>
    <property type="match status" value="1"/>
</dbReference>